<dbReference type="PANTHER" id="PTHR37540">
    <property type="entry name" value="TRANSCRIPTION FACTOR (ACR-2), PUTATIVE-RELATED-RELATED"/>
    <property type="match status" value="1"/>
</dbReference>
<proteinExistence type="predicted"/>
<sequence length="556" mass="62701">MPPTKTKNSDKFESQFINVTNSVFLDSKARTSVRSQVMREYHRRRTQKHDDPGSHNNHGDGSQVPLSAKEQTQRYRLDGKKTFKAWLPVTLGDYRMSSDKEGTRKTEKSARETHSIRKANLLSNETNNALPSVSNEEDLPKKFKELQDLLARLSLATSVTRAPAIAAIDPFDSVSLLLDSRTQLLLHHYFNQRLHSSWLMMPMRKGLFSIAVHDAALFHTFLAHYVASYDLRYGAGDPAESLYHRMEAVRIVNERLATAHNTLSDGTIAAVANMAVYEASNGSLDSMAVHLKGLEEMVNMRGGILEGGFDPNVRRLIAWTDLHCANALSQPTRFPPLSVARYPDSPLSQMNIDAEDRNLQSSIANSLRTDLTLISEQSLLEWTMSEVRDMSLSLQHVRCSSSTPQENIWYSDKVYYLQFCLLEVLHSPKSSHLEVATSIAALIYCSVCFRDLSFNFRVVGETVVRLEAVLQNVFYEAANLGKDYENLLWSLIVGGMAAEGKPEREWFVVQLAAIGRTLSIMNWDGCKGMLRRLSWQVELDSFGSRLWREACATSIE</sequence>
<evidence type="ECO:0000256" key="1">
    <source>
        <dbReference type="SAM" id="MobiDB-lite"/>
    </source>
</evidence>
<accession>A0A194X1V3</accession>
<feature type="compositionally biased region" description="Polar residues" evidence="1">
    <location>
        <begin position="25"/>
        <end position="35"/>
    </location>
</feature>
<feature type="region of interest" description="Disordered" evidence="1">
    <location>
        <begin position="96"/>
        <end position="118"/>
    </location>
</feature>
<gene>
    <name evidence="2" type="ORF">LY89DRAFT_151350</name>
</gene>
<dbReference type="EMBL" id="KQ947421">
    <property type="protein sequence ID" value="KUJ13964.1"/>
    <property type="molecule type" value="Genomic_DNA"/>
</dbReference>
<keyword evidence="3" id="KW-1185">Reference proteome</keyword>
<dbReference type="Pfam" id="PF11951">
    <property type="entry name" value="Fungal_trans_2"/>
    <property type="match status" value="1"/>
</dbReference>
<evidence type="ECO:0000313" key="2">
    <source>
        <dbReference type="EMBL" id="KUJ13964.1"/>
    </source>
</evidence>
<dbReference type="GeneID" id="28815120"/>
<protein>
    <submittedName>
        <fullName evidence="2">Uncharacterized protein</fullName>
    </submittedName>
</protein>
<dbReference type="InParanoid" id="A0A194X1V3"/>
<dbReference type="InterPro" id="IPR021858">
    <property type="entry name" value="Fun_TF"/>
</dbReference>
<name>A0A194X1V3_MOLSC</name>
<dbReference type="OrthoDB" id="4158087at2759"/>
<feature type="region of interest" description="Disordered" evidence="1">
    <location>
        <begin position="25"/>
        <end position="68"/>
    </location>
</feature>
<feature type="compositionally biased region" description="Basic and acidic residues" evidence="1">
    <location>
        <begin position="96"/>
        <end position="115"/>
    </location>
</feature>
<dbReference type="KEGG" id="psco:LY89DRAFT_151350"/>
<dbReference type="AlphaFoldDB" id="A0A194X1V3"/>
<dbReference type="RefSeq" id="XP_018068319.1">
    <property type="nucleotide sequence ID" value="XM_018205394.1"/>
</dbReference>
<evidence type="ECO:0000313" key="3">
    <source>
        <dbReference type="Proteomes" id="UP000070700"/>
    </source>
</evidence>
<dbReference type="PANTHER" id="PTHR37540:SF5">
    <property type="entry name" value="TRANSCRIPTION FACTOR DOMAIN-CONTAINING PROTEIN"/>
    <property type="match status" value="1"/>
</dbReference>
<organism evidence="2 3">
    <name type="scientific">Mollisia scopiformis</name>
    <name type="common">Conifer needle endophyte fungus</name>
    <name type="synonym">Phialocephala scopiformis</name>
    <dbReference type="NCBI Taxonomy" id="149040"/>
    <lineage>
        <taxon>Eukaryota</taxon>
        <taxon>Fungi</taxon>
        <taxon>Dikarya</taxon>
        <taxon>Ascomycota</taxon>
        <taxon>Pezizomycotina</taxon>
        <taxon>Leotiomycetes</taxon>
        <taxon>Helotiales</taxon>
        <taxon>Mollisiaceae</taxon>
        <taxon>Mollisia</taxon>
    </lineage>
</organism>
<dbReference type="Proteomes" id="UP000070700">
    <property type="component" value="Unassembled WGS sequence"/>
</dbReference>
<reference evidence="2 3" key="1">
    <citation type="submission" date="2015-10" db="EMBL/GenBank/DDBJ databases">
        <title>Full genome of DAOMC 229536 Phialocephala scopiformis, a fungal endophyte of spruce producing the potent anti-insectan compound rugulosin.</title>
        <authorList>
            <consortium name="DOE Joint Genome Institute"/>
            <person name="Walker A.K."/>
            <person name="Frasz S.L."/>
            <person name="Seifert K.A."/>
            <person name="Miller J.D."/>
            <person name="Mondo S.J."/>
            <person name="Labutti K."/>
            <person name="Lipzen A."/>
            <person name="Dockter R."/>
            <person name="Kennedy M."/>
            <person name="Grigoriev I.V."/>
            <person name="Spatafora J.W."/>
        </authorList>
    </citation>
    <scope>NUCLEOTIDE SEQUENCE [LARGE SCALE GENOMIC DNA]</scope>
    <source>
        <strain evidence="2 3">CBS 120377</strain>
    </source>
</reference>